<dbReference type="PATRIC" id="fig|67855.3.peg.1654"/>
<dbReference type="Pfam" id="PF00149">
    <property type="entry name" value="Metallophos"/>
    <property type="match status" value="1"/>
</dbReference>
<dbReference type="RefSeq" id="WP_047977285.1">
    <property type="nucleotide sequence ID" value="NZ_JWIZ01000049.1"/>
</dbReference>
<feature type="binding site" evidence="5">
    <location>
        <position position="93"/>
    </location>
    <ligand>
        <name>Fe cation</name>
        <dbReference type="ChEBI" id="CHEBI:24875"/>
        <label>2</label>
    </ligand>
</feature>
<dbReference type="InterPro" id="IPR046379">
    <property type="entry name" value="cAMP_phosphodiest_CpdA"/>
</dbReference>
<evidence type="ECO:0000313" key="8">
    <source>
        <dbReference type="Proteomes" id="UP000036270"/>
    </source>
</evidence>
<dbReference type="STRING" id="67855.RO21_08050"/>
<feature type="binding site" evidence="5">
    <location>
        <position position="63"/>
    </location>
    <ligand>
        <name>AMP</name>
        <dbReference type="ChEBI" id="CHEBI:456215"/>
    </ligand>
</feature>
<feature type="binding site" evidence="5">
    <location>
        <position position="205"/>
    </location>
    <ligand>
        <name>AMP</name>
        <dbReference type="ChEBI" id="CHEBI:456215"/>
    </ligand>
</feature>
<comment type="similarity">
    <text evidence="4 5">Belongs to the cyclic nucleotide phosphodiesterase class-III family.</text>
</comment>
<comment type="caution">
    <text evidence="7">The sequence shown here is derived from an EMBL/GenBank/DDBJ whole genome shotgun (WGS) entry which is preliminary data.</text>
</comment>
<evidence type="ECO:0000256" key="5">
    <source>
        <dbReference type="HAMAP-Rule" id="MF_00905"/>
    </source>
</evidence>
<keyword evidence="8" id="KW-1185">Reference proteome</keyword>
<dbReference type="Gene3D" id="3.60.21.10">
    <property type="match status" value="1"/>
</dbReference>
<dbReference type="CDD" id="cd07402">
    <property type="entry name" value="MPP_GpdQ"/>
    <property type="match status" value="1"/>
</dbReference>
<dbReference type="GO" id="GO:0000166">
    <property type="term" value="F:nucleotide binding"/>
    <property type="evidence" value="ECO:0007669"/>
    <property type="project" value="UniProtKB-UniRule"/>
</dbReference>
<protein>
    <recommendedName>
        <fullName evidence="5">3',5'-cyclic adenosine monophosphate phosphodiesterase CpdA</fullName>
        <shortName evidence="5">3',5'-cyclic AMP phosphodiesterase</shortName>
        <shortName evidence="5">cAMP phosphodiesterase</shortName>
        <ecNumber evidence="5">3.1.4.53</ecNumber>
    </recommendedName>
</protein>
<dbReference type="GO" id="GO:0046872">
    <property type="term" value="F:metal ion binding"/>
    <property type="evidence" value="ECO:0007669"/>
    <property type="project" value="UniProtKB-UniRule"/>
</dbReference>
<feature type="binding site" evidence="5">
    <location>
        <position position="23"/>
    </location>
    <ligand>
        <name>AMP</name>
        <dbReference type="ChEBI" id="CHEBI:456215"/>
    </ligand>
</feature>
<dbReference type="SUPFAM" id="SSF56300">
    <property type="entry name" value="Metallo-dependent phosphatases"/>
    <property type="match status" value="1"/>
</dbReference>
<keyword evidence="5" id="KW-0114">cAMP</keyword>
<keyword evidence="1 5" id="KW-0479">Metal-binding</keyword>
<feature type="binding site" evidence="5">
    <location>
        <position position="203"/>
    </location>
    <ligand>
        <name>Fe cation</name>
        <dbReference type="ChEBI" id="CHEBI:24875"/>
        <label>2</label>
    </ligand>
</feature>
<comment type="cofactor">
    <cofactor evidence="5">
        <name>Fe(2+)</name>
        <dbReference type="ChEBI" id="CHEBI:29033"/>
    </cofactor>
    <text evidence="5">Binds 2 Fe(2+) ions per subunit.</text>
</comment>
<proteinExistence type="inferred from homology"/>
<dbReference type="PANTHER" id="PTHR42988">
    <property type="entry name" value="PHOSPHOHYDROLASE"/>
    <property type="match status" value="1"/>
</dbReference>
<dbReference type="InterPro" id="IPR050884">
    <property type="entry name" value="CNP_phosphodiesterase-III"/>
</dbReference>
<dbReference type="Proteomes" id="UP000036270">
    <property type="component" value="Unassembled WGS sequence"/>
</dbReference>
<dbReference type="InterPro" id="IPR026575">
    <property type="entry name" value="GpdQ/CpdA-like"/>
</dbReference>
<evidence type="ECO:0000256" key="1">
    <source>
        <dbReference type="ARBA" id="ARBA00022723"/>
    </source>
</evidence>
<dbReference type="EC" id="3.1.4.53" evidence="5"/>
<dbReference type="AlphaFoldDB" id="A0A0J5P3Q4"/>
<feature type="binding site" evidence="5">
    <location>
        <position position="63"/>
    </location>
    <ligand>
        <name>Fe cation</name>
        <dbReference type="ChEBI" id="CHEBI:24875"/>
        <label>1</label>
    </ligand>
</feature>
<reference evidence="7 8" key="1">
    <citation type="submission" date="2014-12" db="EMBL/GenBank/DDBJ databases">
        <title>Reclassification of Actinobacillus muris as Muribacter muris.</title>
        <authorList>
            <person name="Christensen H."/>
            <person name="Nicklas W."/>
            <person name="Bisgaard M."/>
        </authorList>
    </citation>
    <scope>NUCLEOTIDE SEQUENCE [LARGE SCALE GENOMIC DNA]</scope>
    <source>
        <strain evidence="7 8">Ackerman80-443D</strain>
    </source>
</reference>
<feature type="binding site" evidence="5">
    <location>
        <position position="21"/>
    </location>
    <ligand>
        <name>Fe cation</name>
        <dbReference type="ChEBI" id="CHEBI:24875"/>
        <label>1</label>
    </ligand>
</feature>
<dbReference type="PANTHER" id="PTHR42988:SF2">
    <property type="entry name" value="CYCLIC NUCLEOTIDE PHOSPHODIESTERASE CBUA0032-RELATED"/>
    <property type="match status" value="1"/>
</dbReference>
<comment type="catalytic activity">
    <reaction evidence="5">
        <text>3',5'-cyclic AMP + H2O = AMP + H(+)</text>
        <dbReference type="Rhea" id="RHEA:25277"/>
        <dbReference type="ChEBI" id="CHEBI:15377"/>
        <dbReference type="ChEBI" id="CHEBI:15378"/>
        <dbReference type="ChEBI" id="CHEBI:58165"/>
        <dbReference type="ChEBI" id="CHEBI:456215"/>
        <dbReference type="EC" id="3.1.4.53"/>
    </reaction>
</comment>
<sequence length="275" mass="31122">MDSVYHFPYSTPVVRILQITDPHLFALDNGQLIGVNTSQSFQAVLDAIQQTAFDYDFVLATGDLVQDHNREAYHRFAKMVKPLQKPIFWVEGNHDIQPQMRNALAMYAQMQMAKHILAGDKWQIILLNSQIHGLPKGELAQDQLAFLTAKLTAYPNRYSLVVLHHNILPTQSAWLDQHSLANADELATVLAPFQNVKAILHGHIHQEVDAQWHGYRVLATPSTCIQFKPNCDTFTLDAVPQGWRELNLMPDGSIETIVKRLDCVKFLPNFAAQGY</sequence>
<feature type="binding site" evidence="5">
    <location>
        <begin position="93"/>
        <end position="94"/>
    </location>
    <ligand>
        <name>AMP</name>
        <dbReference type="ChEBI" id="CHEBI:456215"/>
    </ligand>
</feature>
<keyword evidence="3 5" id="KW-0408">Iron</keyword>
<comment type="function">
    <text evidence="5">Hydrolyzes cAMP to 5'-AMP. Plays an important regulatory role in modulating the intracellular concentration of cAMP, thereby influencing cAMP-dependent processes.</text>
</comment>
<feature type="binding site" evidence="5">
    <location>
        <position position="205"/>
    </location>
    <ligand>
        <name>Fe cation</name>
        <dbReference type="ChEBI" id="CHEBI:24875"/>
        <label>1</label>
    </ligand>
</feature>
<keyword evidence="5" id="KW-0547">Nucleotide-binding</keyword>
<feature type="binding site" evidence="5">
    <location>
        <position position="164"/>
    </location>
    <ligand>
        <name>Fe cation</name>
        <dbReference type="ChEBI" id="CHEBI:24875"/>
        <label>2</label>
    </ligand>
</feature>
<evidence type="ECO:0000259" key="6">
    <source>
        <dbReference type="Pfam" id="PF00149"/>
    </source>
</evidence>
<dbReference type="InterPro" id="IPR029052">
    <property type="entry name" value="Metallo-depent_PP-like"/>
</dbReference>
<feature type="binding site" evidence="5">
    <location>
        <position position="63"/>
    </location>
    <ligand>
        <name>Fe cation</name>
        <dbReference type="ChEBI" id="CHEBI:24875"/>
        <label>2</label>
    </ligand>
</feature>
<name>A0A0J5P3Q4_9PAST</name>
<feature type="domain" description="Calcineurin-like phosphoesterase" evidence="6">
    <location>
        <begin position="15"/>
        <end position="206"/>
    </location>
</feature>
<dbReference type="HAMAP" id="MF_00905">
    <property type="entry name" value="cAMP_phosphodiest_CpdA"/>
    <property type="match status" value="1"/>
</dbReference>
<gene>
    <name evidence="5" type="primary">cpdA</name>
    <name evidence="7" type="ORF">RO21_08050</name>
</gene>
<evidence type="ECO:0000256" key="4">
    <source>
        <dbReference type="ARBA" id="ARBA00025742"/>
    </source>
</evidence>
<evidence type="ECO:0000256" key="2">
    <source>
        <dbReference type="ARBA" id="ARBA00022801"/>
    </source>
</evidence>
<keyword evidence="2 5" id="KW-0378">Hydrolase</keyword>
<dbReference type="GO" id="GO:0004115">
    <property type="term" value="F:3',5'-cyclic-AMP phosphodiesterase activity"/>
    <property type="evidence" value="ECO:0007669"/>
    <property type="project" value="UniProtKB-UniRule"/>
</dbReference>
<evidence type="ECO:0000256" key="3">
    <source>
        <dbReference type="ARBA" id="ARBA00023004"/>
    </source>
</evidence>
<evidence type="ECO:0000313" key="7">
    <source>
        <dbReference type="EMBL" id="KMK51098.1"/>
    </source>
</evidence>
<feature type="binding site" evidence="5">
    <location>
        <position position="23"/>
    </location>
    <ligand>
        <name>Fe cation</name>
        <dbReference type="ChEBI" id="CHEBI:24875"/>
        <label>1</label>
    </ligand>
</feature>
<dbReference type="NCBIfam" id="NF008359">
    <property type="entry name" value="PRK11148.1"/>
    <property type="match status" value="1"/>
</dbReference>
<dbReference type="InterPro" id="IPR004843">
    <property type="entry name" value="Calcineurin-like_PHP"/>
</dbReference>
<organism evidence="7 8">
    <name type="scientific">Muribacter muris</name>
    <dbReference type="NCBI Taxonomy" id="67855"/>
    <lineage>
        <taxon>Bacteria</taxon>
        <taxon>Pseudomonadati</taxon>
        <taxon>Pseudomonadota</taxon>
        <taxon>Gammaproteobacteria</taxon>
        <taxon>Pasteurellales</taxon>
        <taxon>Pasteurellaceae</taxon>
        <taxon>Muribacter</taxon>
    </lineage>
</organism>
<accession>A0A0J5P3Q4</accession>
<dbReference type="EMBL" id="JWIZ01000049">
    <property type="protein sequence ID" value="KMK51098.1"/>
    <property type="molecule type" value="Genomic_DNA"/>
</dbReference>